<organism evidence="3 4">
    <name type="scientific">Klebsiella grimontii</name>
    <dbReference type="NCBI Taxonomy" id="2058152"/>
    <lineage>
        <taxon>Bacteria</taxon>
        <taxon>Pseudomonadati</taxon>
        <taxon>Pseudomonadota</taxon>
        <taxon>Gammaproteobacteria</taxon>
        <taxon>Enterobacterales</taxon>
        <taxon>Enterobacteriaceae</taxon>
        <taxon>Klebsiella/Raoultella group</taxon>
        <taxon>Klebsiella</taxon>
    </lineage>
</organism>
<evidence type="ECO:0000256" key="1">
    <source>
        <dbReference type="SAM" id="MobiDB-lite"/>
    </source>
</evidence>
<feature type="signal peptide" evidence="2">
    <location>
        <begin position="1"/>
        <end position="33"/>
    </location>
</feature>
<keyword evidence="2" id="KW-0732">Signal</keyword>
<evidence type="ECO:0000256" key="2">
    <source>
        <dbReference type="SAM" id="SignalP"/>
    </source>
</evidence>
<dbReference type="EMBL" id="UGMX01000002">
    <property type="protein sequence ID" value="STW09255.1"/>
    <property type="molecule type" value="Genomic_DNA"/>
</dbReference>
<name>A0A7H4P9Z0_9ENTR</name>
<gene>
    <name evidence="3" type="primary">fhuA_10</name>
    <name evidence="3" type="ORF">NCTC9149_05738</name>
</gene>
<feature type="region of interest" description="Disordered" evidence="1">
    <location>
        <begin position="78"/>
        <end position="99"/>
    </location>
</feature>
<evidence type="ECO:0000313" key="3">
    <source>
        <dbReference type="EMBL" id="STW09255.1"/>
    </source>
</evidence>
<evidence type="ECO:0000313" key="4">
    <source>
        <dbReference type="Proteomes" id="UP000254571"/>
    </source>
</evidence>
<proteinExistence type="predicted"/>
<dbReference type="AlphaFoldDB" id="A0A7H4P9Z0"/>
<sequence>MARLKTAQPNHSLRKIAAVVATAVSGMSVYAQAAVEPKEETITVTAAPAPQESAWGPAATIAAKHSATATKTDTPIEKNAAVYFRSDPPGNGDEAADDG</sequence>
<dbReference type="PROSITE" id="PS00430">
    <property type="entry name" value="TONB_DEPENDENT_REC_1"/>
    <property type="match status" value="1"/>
</dbReference>
<protein>
    <submittedName>
        <fullName evidence="3">Ferrichrome outer membrane transporter</fullName>
    </submittedName>
</protein>
<accession>A0A7H4P9Z0</accession>
<dbReference type="Proteomes" id="UP000254571">
    <property type="component" value="Unassembled WGS sequence"/>
</dbReference>
<dbReference type="InterPro" id="IPR010916">
    <property type="entry name" value="TonB_box_CS"/>
</dbReference>
<feature type="chain" id="PRO_5028905595" evidence="2">
    <location>
        <begin position="34"/>
        <end position="99"/>
    </location>
</feature>
<reference evidence="3 4" key="1">
    <citation type="submission" date="2018-06" db="EMBL/GenBank/DDBJ databases">
        <authorList>
            <consortium name="Pathogen Informatics"/>
            <person name="Doyle S."/>
        </authorList>
    </citation>
    <scope>NUCLEOTIDE SEQUENCE [LARGE SCALE GENOMIC DNA]</scope>
    <source>
        <strain evidence="3 4">NCTC9149</strain>
    </source>
</reference>
<comment type="caution">
    <text evidence="3">The sequence shown here is derived from an EMBL/GenBank/DDBJ whole genome shotgun (WGS) entry which is preliminary data.</text>
</comment>